<dbReference type="PANTHER" id="PTHR46077">
    <property type="entry name" value="E3 UBIQUITIN-PROTEIN LIGASE TOPORS"/>
    <property type="match status" value="1"/>
</dbReference>
<dbReference type="EC" id="2.3.2.27" evidence="2"/>
<evidence type="ECO:0000256" key="1">
    <source>
        <dbReference type="ARBA" id="ARBA00000900"/>
    </source>
</evidence>
<evidence type="ECO:0000256" key="2">
    <source>
        <dbReference type="ARBA" id="ARBA00012483"/>
    </source>
</evidence>
<organism evidence="6">
    <name type="scientific">Diabrotica virgifera virgifera</name>
    <name type="common">western corn rootworm</name>
    <dbReference type="NCBI Taxonomy" id="50390"/>
    <lineage>
        <taxon>Eukaryota</taxon>
        <taxon>Metazoa</taxon>
        <taxon>Ecdysozoa</taxon>
        <taxon>Arthropoda</taxon>
        <taxon>Hexapoda</taxon>
        <taxon>Insecta</taxon>
        <taxon>Pterygota</taxon>
        <taxon>Neoptera</taxon>
        <taxon>Endopterygota</taxon>
        <taxon>Coleoptera</taxon>
        <taxon>Polyphaga</taxon>
        <taxon>Cucujiformia</taxon>
        <taxon>Chrysomeloidea</taxon>
        <taxon>Chrysomelidae</taxon>
        <taxon>Galerucinae</taxon>
        <taxon>Diabroticina</taxon>
        <taxon>Diabroticites</taxon>
        <taxon>Diabrotica</taxon>
    </lineage>
</organism>
<evidence type="ECO:0000313" key="6">
    <source>
        <dbReference type="RefSeq" id="XP_028146288.1"/>
    </source>
</evidence>
<dbReference type="InParanoid" id="A0A6P7GM39"/>
<dbReference type="RefSeq" id="XP_028146288.1">
    <property type="nucleotide sequence ID" value="XM_028290487.1"/>
</dbReference>
<accession>A0A6P7GM39</accession>
<sequence>MAESRLLIKRPSSSSPPPNCSICLGSYQFCFKCLLEWSKIKAECPLCKQPFTRILHNLKNNGEYDEHVVDILANDLTAEEIHVEEVREYNTFLPNALPPTRHHFHFRTTFQGSTINSQ</sequence>
<comment type="catalytic activity">
    <reaction evidence="1">
        <text>S-ubiquitinyl-[E2 ubiquitin-conjugating enzyme]-L-cysteine + [acceptor protein]-L-lysine = [E2 ubiquitin-conjugating enzyme]-L-cysteine + N(6)-ubiquitinyl-[acceptor protein]-L-lysine.</text>
        <dbReference type="EC" id="2.3.2.27"/>
    </reaction>
</comment>
<evidence type="ECO:0000256" key="5">
    <source>
        <dbReference type="ARBA" id="ARBA00023163"/>
    </source>
</evidence>
<dbReference type="GO" id="GO:0061630">
    <property type="term" value="F:ubiquitin protein ligase activity"/>
    <property type="evidence" value="ECO:0007669"/>
    <property type="project" value="UniProtKB-EC"/>
</dbReference>
<dbReference type="SUPFAM" id="SSF57850">
    <property type="entry name" value="RING/U-box"/>
    <property type="match status" value="1"/>
</dbReference>
<reference evidence="6" key="1">
    <citation type="submission" date="2025-08" db="UniProtKB">
        <authorList>
            <consortium name="RefSeq"/>
        </authorList>
    </citation>
    <scope>IDENTIFICATION</scope>
    <source>
        <tissue evidence="6">Whole insect</tissue>
    </source>
</reference>
<proteinExistence type="predicted"/>
<dbReference type="InterPro" id="IPR013083">
    <property type="entry name" value="Znf_RING/FYVE/PHD"/>
</dbReference>
<dbReference type="GO" id="GO:0006513">
    <property type="term" value="P:protein monoubiquitination"/>
    <property type="evidence" value="ECO:0007669"/>
    <property type="project" value="TreeGrafter"/>
</dbReference>
<gene>
    <name evidence="6" type="primary">LOC114339803</name>
</gene>
<dbReference type="AlphaFoldDB" id="A0A6P7GM39"/>
<evidence type="ECO:0000256" key="3">
    <source>
        <dbReference type="ARBA" id="ARBA00022679"/>
    </source>
</evidence>
<evidence type="ECO:0000256" key="4">
    <source>
        <dbReference type="ARBA" id="ARBA00023015"/>
    </source>
</evidence>
<dbReference type="Gene3D" id="3.30.40.10">
    <property type="entry name" value="Zinc/RING finger domain, C3HC4 (zinc finger)"/>
    <property type="match status" value="1"/>
</dbReference>
<dbReference type="GO" id="GO:0000209">
    <property type="term" value="P:protein polyubiquitination"/>
    <property type="evidence" value="ECO:0007669"/>
    <property type="project" value="TreeGrafter"/>
</dbReference>
<dbReference type="PANTHER" id="PTHR46077:SF1">
    <property type="entry name" value="TOP1 BINDING ARGININE_SERINE RICH PROTEIN, E3 UBIQUITIN LIGASE"/>
    <property type="match status" value="1"/>
</dbReference>
<keyword evidence="3" id="KW-0808">Transferase</keyword>
<keyword evidence="4" id="KW-0805">Transcription regulation</keyword>
<name>A0A6P7GM39_DIAVI</name>
<keyword evidence="5" id="KW-0804">Transcription</keyword>
<protein>
    <recommendedName>
        <fullName evidence="2">RING-type E3 ubiquitin transferase</fullName>
        <ecNumber evidence="2">2.3.2.27</ecNumber>
    </recommendedName>
</protein>